<evidence type="ECO:0000313" key="4">
    <source>
        <dbReference type="Proteomes" id="UP000317648"/>
    </source>
</evidence>
<gene>
    <name evidence="3" type="ORF">Pla8534_48490</name>
</gene>
<dbReference type="OrthoDB" id="263788at2"/>
<name>A0A518DYX2_9BACT</name>
<dbReference type="Gene3D" id="3.10.450.50">
    <property type="match status" value="1"/>
</dbReference>
<sequence>MSHHFSRRVSRTLLPGILGVFLSGVWGCSLSLASTPATKTPAAKSEPAQKQPTKASAVKAQPTEAASEEGEIRAASAAFVVAFNKHDAKAIGAMFAEEGEYQSDTGLSFEGRAAIEKGYASYFSTHPQGKIRLMIDSIRLLSDSAAIEDGHSVVEPPPAGAPAISRYSVVHVKIAGKWLAASVRETRIETPSTWPHLSDLEWLIGDWTAEEHGVRIDSTCQWIANKSFVERSYTVTHPHGVKTTGKQIIGWNPQQGHLQSWDFSSDGGHAIGVWTQGENGWTAQMNGMTGDGVATGAIHTLTRLDDDAYVWQSVQRTLGGIVLSDTEEVVIKRQPASR</sequence>
<dbReference type="Proteomes" id="UP000317648">
    <property type="component" value="Chromosome"/>
</dbReference>
<dbReference type="EMBL" id="CP036433">
    <property type="protein sequence ID" value="QDU97024.1"/>
    <property type="molecule type" value="Genomic_DNA"/>
</dbReference>
<dbReference type="InterPro" id="IPR032710">
    <property type="entry name" value="NTF2-like_dom_sf"/>
</dbReference>
<dbReference type="InterPro" id="IPR027843">
    <property type="entry name" value="DUF4440"/>
</dbReference>
<keyword evidence="4" id="KW-1185">Reference proteome</keyword>
<dbReference type="InterPro" id="IPR011944">
    <property type="entry name" value="Steroid_delta5-4_isomerase"/>
</dbReference>
<organism evidence="3 4">
    <name type="scientific">Lignipirellula cremea</name>
    <dbReference type="NCBI Taxonomy" id="2528010"/>
    <lineage>
        <taxon>Bacteria</taxon>
        <taxon>Pseudomonadati</taxon>
        <taxon>Planctomycetota</taxon>
        <taxon>Planctomycetia</taxon>
        <taxon>Pirellulales</taxon>
        <taxon>Pirellulaceae</taxon>
        <taxon>Lignipirellula</taxon>
    </lineage>
</organism>
<dbReference type="Pfam" id="PF14534">
    <property type="entry name" value="DUF4440"/>
    <property type="match status" value="1"/>
</dbReference>
<proteinExistence type="predicted"/>
<feature type="domain" description="DUF4440" evidence="2">
    <location>
        <begin position="72"/>
        <end position="179"/>
    </location>
</feature>
<dbReference type="SUPFAM" id="SSF54427">
    <property type="entry name" value="NTF2-like"/>
    <property type="match status" value="1"/>
</dbReference>
<evidence type="ECO:0000313" key="3">
    <source>
        <dbReference type="EMBL" id="QDU97024.1"/>
    </source>
</evidence>
<protein>
    <recommendedName>
        <fullName evidence="2">DUF4440 domain-containing protein</fullName>
    </recommendedName>
</protein>
<evidence type="ECO:0000256" key="1">
    <source>
        <dbReference type="SAM" id="MobiDB-lite"/>
    </source>
</evidence>
<feature type="compositionally biased region" description="Low complexity" evidence="1">
    <location>
        <begin position="37"/>
        <end position="48"/>
    </location>
</feature>
<accession>A0A518DYX2</accession>
<evidence type="ECO:0000259" key="2">
    <source>
        <dbReference type="Pfam" id="PF14534"/>
    </source>
</evidence>
<dbReference type="AlphaFoldDB" id="A0A518DYX2"/>
<dbReference type="NCBIfam" id="TIGR02246">
    <property type="entry name" value="SgcJ/EcaC family oxidoreductase"/>
    <property type="match status" value="1"/>
</dbReference>
<feature type="region of interest" description="Disordered" evidence="1">
    <location>
        <begin position="37"/>
        <end position="67"/>
    </location>
</feature>
<dbReference type="KEGG" id="lcre:Pla8534_48490"/>
<reference evidence="3 4" key="1">
    <citation type="submission" date="2019-02" db="EMBL/GenBank/DDBJ databases">
        <title>Deep-cultivation of Planctomycetes and their phenomic and genomic characterization uncovers novel biology.</title>
        <authorList>
            <person name="Wiegand S."/>
            <person name="Jogler M."/>
            <person name="Boedeker C."/>
            <person name="Pinto D."/>
            <person name="Vollmers J."/>
            <person name="Rivas-Marin E."/>
            <person name="Kohn T."/>
            <person name="Peeters S.H."/>
            <person name="Heuer A."/>
            <person name="Rast P."/>
            <person name="Oberbeckmann S."/>
            <person name="Bunk B."/>
            <person name="Jeske O."/>
            <person name="Meyerdierks A."/>
            <person name="Storesund J.E."/>
            <person name="Kallscheuer N."/>
            <person name="Luecker S."/>
            <person name="Lage O.M."/>
            <person name="Pohl T."/>
            <person name="Merkel B.J."/>
            <person name="Hornburger P."/>
            <person name="Mueller R.-W."/>
            <person name="Bruemmer F."/>
            <person name="Labrenz M."/>
            <person name="Spormann A.M."/>
            <person name="Op den Camp H."/>
            <person name="Overmann J."/>
            <person name="Amann R."/>
            <person name="Jetten M.S.M."/>
            <person name="Mascher T."/>
            <person name="Medema M.H."/>
            <person name="Devos D.P."/>
            <person name="Kaster A.-K."/>
            <person name="Ovreas L."/>
            <person name="Rohde M."/>
            <person name="Galperin M.Y."/>
            <person name="Jogler C."/>
        </authorList>
    </citation>
    <scope>NUCLEOTIDE SEQUENCE [LARGE SCALE GENOMIC DNA]</scope>
    <source>
        <strain evidence="3 4">Pla85_3_4</strain>
    </source>
</reference>
<dbReference type="RefSeq" id="WP_145055811.1">
    <property type="nucleotide sequence ID" value="NZ_CP036433.1"/>
</dbReference>